<sequence length="154" mass="16331" precursor="true">MKKIVVLAGIFLAILVIAVSATLLVPDPGDTADSCPPPPTSIFRLANKDLNQSHSVSVIINDGSNTTLANESYDLAPGESTKSTFVMTSQNATTTNSYCLIFTVDDSVGSEISVNVSYYAVPELHIDPTKGGVIYYSSVLTGDYGCPLEDQGEY</sequence>
<gene>
    <name evidence="1" type="ordered locus">Mpet_0873</name>
</gene>
<dbReference type="HOGENOM" id="CLU_1745576_0_0_2"/>
<protein>
    <submittedName>
        <fullName evidence="1">Uncharacterized protein</fullName>
    </submittedName>
</protein>
<proteinExistence type="predicted"/>
<dbReference type="RefSeq" id="WP_013328820.1">
    <property type="nucleotide sequence ID" value="NC_014507.1"/>
</dbReference>
<dbReference type="STRING" id="679926.Mpet_0873"/>
<evidence type="ECO:0000313" key="1">
    <source>
        <dbReference type="EMBL" id="ADN35642.1"/>
    </source>
</evidence>
<organism evidence="1 2">
    <name type="scientific">Methanolacinia petrolearia (strain DSM 11571 / OCM 486 / SEBR 4847)</name>
    <name type="common">Methanoplanus petrolearius</name>
    <dbReference type="NCBI Taxonomy" id="679926"/>
    <lineage>
        <taxon>Archaea</taxon>
        <taxon>Methanobacteriati</taxon>
        <taxon>Methanobacteriota</taxon>
        <taxon>Stenosarchaea group</taxon>
        <taxon>Methanomicrobia</taxon>
        <taxon>Methanomicrobiales</taxon>
        <taxon>Methanomicrobiaceae</taxon>
        <taxon>Methanolacinia</taxon>
    </lineage>
</organism>
<reference evidence="1 2" key="1">
    <citation type="journal article" date="2010" name="Stand. Genomic Sci.">
        <title>Complete genome sequence of Methanoplanus petrolearius type strain (SEBR 4847).</title>
        <authorList>
            <person name="Brambilla E."/>
            <person name="Djao O.D."/>
            <person name="Daligault H."/>
            <person name="Lapidus A."/>
            <person name="Lucas S."/>
            <person name="Hammon N."/>
            <person name="Nolan M."/>
            <person name="Tice H."/>
            <person name="Cheng J.F."/>
            <person name="Han C."/>
            <person name="Tapia R."/>
            <person name="Goodwin L."/>
            <person name="Pitluck S."/>
            <person name="Liolios K."/>
            <person name="Ivanova N."/>
            <person name="Mavromatis K."/>
            <person name="Mikhailova N."/>
            <person name="Pati A."/>
            <person name="Chen A."/>
            <person name="Palaniappan K."/>
            <person name="Land M."/>
            <person name="Hauser L."/>
            <person name="Chang Y.J."/>
            <person name="Jeffries C.D."/>
            <person name="Rohde M."/>
            <person name="Spring S."/>
            <person name="Sikorski J."/>
            <person name="Goker M."/>
            <person name="Woyke T."/>
            <person name="Bristow J."/>
            <person name="Eisen J.A."/>
            <person name="Markowitz V."/>
            <person name="Hugenholtz P."/>
            <person name="Kyrpides N.C."/>
            <person name="Klenk H.P."/>
        </authorList>
    </citation>
    <scope>NUCLEOTIDE SEQUENCE [LARGE SCALE GENOMIC DNA]</scope>
    <source>
        <strain evidence="2">DSM 11571 / OCM 486 / SEBR 4847</strain>
    </source>
</reference>
<accession>E1RJC4</accession>
<evidence type="ECO:0000313" key="2">
    <source>
        <dbReference type="Proteomes" id="UP000006565"/>
    </source>
</evidence>
<dbReference type="EMBL" id="CP002117">
    <property type="protein sequence ID" value="ADN35642.1"/>
    <property type="molecule type" value="Genomic_DNA"/>
</dbReference>
<dbReference type="Proteomes" id="UP000006565">
    <property type="component" value="Chromosome"/>
</dbReference>
<dbReference type="OrthoDB" id="376976at2157"/>
<dbReference type="eggNOG" id="arCOG03343">
    <property type="taxonomic scope" value="Archaea"/>
</dbReference>
<keyword evidence="2" id="KW-1185">Reference proteome</keyword>
<dbReference type="AlphaFoldDB" id="E1RJC4"/>
<dbReference type="KEGG" id="mpi:Mpet_0873"/>
<dbReference type="GeneID" id="9743331"/>
<name>E1RJC4_METP4</name>